<dbReference type="GO" id="GO:0010073">
    <property type="term" value="P:meristem maintenance"/>
    <property type="evidence" value="ECO:0007669"/>
    <property type="project" value="InterPro"/>
</dbReference>
<dbReference type="EMBL" id="JBBNAG010000008">
    <property type="protein sequence ID" value="KAK9111847.1"/>
    <property type="molecule type" value="Genomic_DNA"/>
</dbReference>
<accession>A0AAP0NLA0</accession>
<reference evidence="3 4" key="1">
    <citation type="submission" date="2024-01" db="EMBL/GenBank/DDBJ databases">
        <title>Genome assemblies of Stephania.</title>
        <authorList>
            <person name="Yang L."/>
        </authorList>
    </citation>
    <scope>NUCLEOTIDE SEQUENCE [LARGE SCALE GENOMIC DNA]</scope>
    <source>
        <strain evidence="3">JXDWG</strain>
        <tissue evidence="3">Leaf</tissue>
    </source>
</reference>
<feature type="region of interest" description="Disordered" evidence="1">
    <location>
        <begin position="37"/>
        <end position="89"/>
    </location>
</feature>
<name>A0AAP0NLA0_9MAGN</name>
<dbReference type="AlphaFoldDB" id="A0AAP0NLA0"/>
<dbReference type="PANTHER" id="PTHR46033">
    <property type="entry name" value="PROTEIN MAIN-LIKE 2"/>
    <property type="match status" value="1"/>
</dbReference>
<feature type="domain" description="Aminotransferase-like plant mobile" evidence="2">
    <location>
        <begin position="154"/>
        <end position="351"/>
    </location>
</feature>
<organism evidence="3 4">
    <name type="scientific">Stephania cephalantha</name>
    <dbReference type="NCBI Taxonomy" id="152367"/>
    <lineage>
        <taxon>Eukaryota</taxon>
        <taxon>Viridiplantae</taxon>
        <taxon>Streptophyta</taxon>
        <taxon>Embryophyta</taxon>
        <taxon>Tracheophyta</taxon>
        <taxon>Spermatophyta</taxon>
        <taxon>Magnoliopsida</taxon>
        <taxon>Ranunculales</taxon>
        <taxon>Menispermaceae</taxon>
        <taxon>Menispermoideae</taxon>
        <taxon>Cissampelideae</taxon>
        <taxon>Stephania</taxon>
    </lineage>
</organism>
<dbReference type="InterPro" id="IPR044824">
    <property type="entry name" value="MAIN-like"/>
</dbReference>
<dbReference type="Pfam" id="PF10536">
    <property type="entry name" value="PMD"/>
    <property type="match status" value="1"/>
</dbReference>
<sequence>MPSCHWVYLQQQSKVLALLATRYSNIDTRRRKDLVVARGEDEAHASESSSSDSSAPTNTTSTNRNVGGSTSGGGGHNEGESQGHLEKCAPFPGGPLDGSLLKIFKDHVALAIWSNEERPILQCINHEAQIQEWDLQSCHPDTEGLQRIIQRSGLNTLIDCSYREANKEVISAFAERWQPETNTFHLPFGEMSISLEDVSILLKIPMTGKVVAVENFARYTEESRSDAIKLGSKLLGVSIEDVEEEVNISKGLTVRKCWLKSRWCPKAGSRNITYPSVECTARAYLLYLLSCTPFADKSGSRVYITLLKLLEDLDDVGKYAWGAGALAYLYRHLGSATRVQVSQINGYLTLLEG</sequence>
<feature type="compositionally biased region" description="Low complexity" evidence="1">
    <location>
        <begin position="46"/>
        <end position="68"/>
    </location>
</feature>
<proteinExistence type="predicted"/>
<evidence type="ECO:0000313" key="4">
    <source>
        <dbReference type="Proteomes" id="UP001419268"/>
    </source>
</evidence>
<evidence type="ECO:0000313" key="3">
    <source>
        <dbReference type="EMBL" id="KAK9111847.1"/>
    </source>
</evidence>
<gene>
    <name evidence="3" type="ORF">Scep_019366</name>
</gene>
<dbReference type="InterPro" id="IPR019557">
    <property type="entry name" value="AminoTfrase-like_pln_mobile"/>
</dbReference>
<dbReference type="Proteomes" id="UP001419268">
    <property type="component" value="Unassembled WGS sequence"/>
</dbReference>
<protein>
    <recommendedName>
        <fullName evidence="2">Aminotransferase-like plant mobile domain-containing protein</fullName>
    </recommendedName>
</protein>
<feature type="compositionally biased region" description="Basic and acidic residues" evidence="1">
    <location>
        <begin position="77"/>
        <end position="87"/>
    </location>
</feature>
<evidence type="ECO:0000256" key="1">
    <source>
        <dbReference type="SAM" id="MobiDB-lite"/>
    </source>
</evidence>
<keyword evidence="4" id="KW-1185">Reference proteome</keyword>
<comment type="caution">
    <text evidence="3">The sequence shown here is derived from an EMBL/GenBank/DDBJ whole genome shotgun (WGS) entry which is preliminary data.</text>
</comment>
<dbReference type="PANTHER" id="PTHR46033:SF8">
    <property type="entry name" value="PROTEIN MAINTENANCE OF MERISTEMS-LIKE"/>
    <property type="match status" value="1"/>
</dbReference>
<evidence type="ECO:0000259" key="2">
    <source>
        <dbReference type="Pfam" id="PF10536"/>
    </source>
</evidence>